<dbReference type="InterPro" id="IPR001537">
    <property type="entry name" value="SpoU_MeTrfase"/>
</dbReference>
<dbReference type="Pfam" id="PF00588">
    <property type="entry name" value="SpoU_methylase"/>
    <property type="match status" value="1"/>
</dbReference>
<dbReference type="GO" id="GO:0032259">
    <property type="term" value="P:methylation"/>
    <property type="evidence" value="ECO:0007669"/>
    <property type="project" value="UniProtKB-KW"/>
</dbReference>
<dbReference type="Gene3D" id="3.40.1280.10">
    <property type="match status" value="1"/>
</dbReference>
<dbReference type="PANTHER" id="PTHR46429:SF1">
    <property type="entry name" value="23S RRNA (GUANOSINE-2'-O-)-METHYLTRANSFERASE RLMB"/>
    <property type="match status" value="1"/>
</dbReference>
<dbReference type="InterPro" id="IPR004441">
    <property type="entry name" value="rRNA_MeTrfase_TrmH"/>
</dbReference>
<keyword evidence="5" id="KW-1185">Reference proteome</keyword>
<keyword evidence="1 4" id="KW-0489">Methyltransferase</keyword>
<dbReference type="PANTHER" id="PTHR46429">
    <property type="entry name" value="23S RRNA (GUANOSINE-2'-O-)-METHYLTRANSFERASE RLMB"/>
    <property type="match status" value="1"/>
</dbReference>
<reference evidence="5" key="1">
    <citation type="journal article" date="2019" name="Int. J. Syst. Evol. Microbiol.">
        <title>The Global Catalogue of Microorganisms (GCM) 10K type strain sequencing project: providing services to taxonomists for standard genome sequencing and annotation.</title>
        <authorList>
            <consortium name="The Broad Institute Genomics Platform"/>
            <consortium name="The Broad Institute Genome Sequencing Center for Infectious Disease"/>
            <person name="Wu L."/>
            <person name="Ma J."/>
        </authorList>
    </citation>
    <scope>NUCLEOTIDE SEQUENCE [LARGE SCALE GENOMIC DNA]</scope>
    <source>
        <strain evidence="5">CCUG 58938</strain>
    </source>
</reference>
<dbReference type="InterPro" id="IPR029026">
    <property type="entry name" value="tRNA_m1G_MTases_N"/>
</dbReference>
<comment type="caution">
    <text evidence="4">The sequence shown here is derived from an EMBL/GenBank/DDBJ whole genome shotgun (WGS) entry which is preliminary data.</text>
</comment>
<organism evidence="4 5">
    <name type="scientific">Ohtaekwangia kribbensis</name>
    <dbReference type="NCBI Taxonomy" id="688913"/>
    <lineage>
        <taxon>Bacteria</taxon>
        <taxon>Pseudomonadati</taxon>
        <taxon>Bacteroidota</taxon>
        <taxon>Cytophagia</taxon>
        <taxon>Cytophagales</taxon>
        <taxon>Fulvivirgaceae</taxon>
        <taxon>Ohtaekwangia</taxon>
    </lineage>
</organism>
<evidence type="ECO:0000313" key="5">
    <source>
        <dbReference type="Proteomes" id="UP001597112"/>
    </source>
</evidence>
<dbReference type="GO" id="GO:0008168">
    <property type="term" value="F:methyltransferase activity"/>
    <property type="evidence" value="ECO:0007669"/>
    <property type="project" value="UniProtKB-KW"/>
</dbReference>
<dbReference type="SUPFAM" id="SSF75217">
    <property type="entry name" value="alpha/beta knot"/>
    <property type="match status" value="1"/>
</dbReference>
<proteinExistence type="predicted"/>
<keyword evidence="2" id="KW-0808">Transferase</keyword>
<evidence type="ECO:0000256" key="2">
    <source>
        <dbReference type="ARBA" id="ARBA00022679"/>
    </source>
</evidence>
<feature type="domain" description="tRNA/rRNA methyltransferase SpoU type" evidence="3">
    <location>
        <begin position="25"/>
        <end position="167"/>
    </location>
</feature>
<name>A0ABW3KAM4_9BACT</name>
<evidence type="ECO:0000313" key="4">
    <source>
        <dbReference type="EMBL" id="MFD1002403.1"/>
    </source>
</evidence>
<dbReference type="InterPro" id="IPR029028">
    <property type="entry name" value="Alpha/beta_knot_MTases"/>
</dbReference>
<evidence type="ECO:0000259" key="3">
    <source>
        <dbReference type="Pfam" id="PF00588"/>
    </source>
</evidence>
<evidence type="ECO:0000256" key="1">
    <source>
        <dbReference type="ARBA" id="ARBA00022603"/>
    </source>
</evidence>
<dbReference type="EMBL" id="JBHTKA010000008">
    <property type="protein sequence ID" value="MFD1002403.1"/>
    <property type="molecule type" value="Genomic_DNA"/>
</dbReference>
<dbReference type="CDD" id="cd18097">
    <property type="entry name" value="SpoU-like"/>
    <property type="match status" value="1"/>
</dbReference>
<sequence>MKKLSLDELGRISVDEFKESDKLPVSIVLDNIRSLHNVGSAFRTADAFRVEKIYLTGITGTPPHREIQKTALGATESVEWHYASETADAVKDLKAQGYTIVIVEQTTASIPLQQFIPAADKKYCLIFGNEVNGVSEEAIAYGDIALEIPQVGTKHSLNVSVCLGVVVWEIFRKLVLKQ</sequence>
<dbReference type="Proteomes" id="UP001597112">
    <property type="component" value="Unassembled WGS sequence"/>
</dbReference>
<protein>
    <submittedName>
        <fullName evidence="4">RNA methyltransferase</fullName>
    </submittedName>
</protein>
<gene>
    <name evidence="4" type="ORF">ACFQ21_23975</name>
</gene>
<dbReference type="RefSeq" id="WP_377583470.1">
    <property type="nucleotide sequence ID" value="NZ_JBHTKA010000008.1"/>
</dbReference>
<accession>A0ABW3KAM4</accession>